<keyword evidence="5" id="KW-1185">Reference proteome</keyword>
<proteinExistence type="inferred from homology"/>
<evidence type="ECO:0000313" key="4">
    <source>
        <dbReference type="EMBL" id="MEQ2167085.1"/>
    </source>
</evidence>
<organism evidence="4 5">
    <name type="scientific">Goodea atripinnis</name>
    <dbReference type="NCBI Taxonomy" id="208336"/>
    <lineage>
        <taxon>Eukaryota</taxon>
        <taxon>Metazoa</taxon>
        <taxon>Chordata</taxon>
        <taxon>Craniata</taxon>
        <taxon>Vertebrata</taxon>
        <taxon>Euteleostomi</taxon>
        <taxon>Actinopterygii</taxon>
        <taxon>Neopterygii</taxon>
        <taxon>Teleostei</taxon>
        <taxon>Neoteleostei</taxon>
        <taxon>Acanthomorphata</taxon>
        <taxon>Ovalentaria</taxon>
        <taxon>Atherinomorphae</taxon>
        <taxon>Cyprinodontiformes</taxon>
        <taxon>Goodeidae</taxon>
        <taxon>Goodea</taxon>
    </lineage>
</organism>
<dbReference type="InterPro" id="IPR000591">
    <property type="entry name" value="DEP_dom"/>
</dbReference>
<feature type="domain" description="DEP" evidence="3">
    <location>
        <begin position="19"/>
        <end position="110"/>
    </location>
</feature>
<reference evidence="4 5" key="1">
    <citation type="submission" date="2021-06" db="EMBL/GenBank/DDBJ databases">
        <authorList>
            <person name="Palmer J.M."/>
        </authorList>
    </citation>
    <scope>NUCLEOTIDE SEQUENCE [LARGE SCALE GENOMIC DNA]</scope>
    <source>
        <strain evidence="4 5">GA_2019</strain>
        <tissue evidence="4">Muscle</tissue>
    </source>
</reference>
<dbReference type="Proteomes" id="UP001476798">
    <property type="component" value="Unassembled WGS sequence"/>
</dbReference>
<dbReference type="Pfam" id="PF00610">
    <property type="entry name" value="DEP"/>
    <property type="match status" value="1"/>
</dbReference>
<evidence type="ECO:0000256" key="1">
    <source>
        <dbReference type="ARBA" id="ARBA00037970"/>
    </source>
</evidence>
<dbReference type="CDD" id="cd04446">
    <property type="entry name" value="DEP_DEPDC4"/>
    <property type="match status" value="1"/>
</dbReference>
<evidence type="ECO:0000313" key="5">
    <source>
        <dbReference type="Proteomes" id="UP001476798"/>
    </source>
</evidence>
<dbReference type="InterPro" id="IPR036390">
    <property type="entry name" value="WH_DNA-bd_sf"/>
</dbReference>
<dbReference type="PANTHER" id="PTHR16206:SF9">
    <property type="entry name" value="DEP DOMAIN-CONTAINING PROTEIN 7"/>
    <property type="match status" value="1"/>
</dbReference>
<sequence length="390" mass="43446">MAGKPFRATYIWNSIISNLQNNVEVKHRRHNLKSYNDCFLGSEAVDVVLSHITLSHFFGDEAVPRHKAVRLCQALMDSKVFESVGVKVFGKEKKRDKFEDSNVSLYRFLVPVTSSSSALTNTSSQSTGTIGSCYGSPNINHSSYTLTSESQEVPSYSTHSPVKREKLLEEVLGNLNLSATITPQMSHLGLSQECLYEVWHQQAVSRLLQLIELPLLESLLEGEVTSRSSLHGMESDPDLLCTTSYLDREVLKAFSEAQADEWMSVAVDCLEFLPDELVVEVRLPQPRGAPKAPEIHGHCCQTTGGEAQQRGGCSRIQGAAICLLSILINHECSSQIENRMAVKRSFSSAIVYSGRLSKGKVDLMVLFMIDNHRDLFKVSEFDCVRSFYQC</sequence>
<dbReference type="EMBL" id="JAHRIO010030003">
    <property type="protein sequence ID" value="MEQ2167085.1"/>
    <property type="molecule type" value="Genomic_DNA"/>
</dbReference>
<evidence type="ECO:0000256" key="2">
    <source>
        <dbReference type="ARBA" id="ARBA00040225"/>
    </source>
</evidence>
<protein>
    <recommendedName>
        <fullName evidence="2">DEP domain-containing protein 7</fullName>
    </recommendedName>
</protein>
<accession>A0ABV0N701</accession>
<dbReference type="PROSITE" id="PS50186">
    <property type="entry name" value="DEP"/>
    <property type="match status" value="1"/>
</dbReference>
<gene>
    <name evidence="4" type="ORF">GOODEAATRI_000615</name>
</gene>
<comment type="caution">
    <text evidence="4">The sequence shown here is derived from an EMBL/GenBank/DDBJ whole genome shotgun (WGS) entry which is preliminary data.</text>
</comment>
<dbReference type="PANTHER" id="PTHR16206">
    <property type="entry name" value="DEP DOMAIN-CONTAINING"/>
    <property type="match status" value="1"/>
</dbReference>
<dbReference type="Gene3D" id="1.10.10.10">
    <property type="entry name" value="Winged helix-like DNA-binding domain superfamily/Winged helix DNA-binding domain"/>
    <property type="match status" value="1"/>
</dbReference>
<evidence type="ECO:0000259" key="3">
    <source>
        <dbReference type="PROSITE" id="PS50186"/>
    </source>
</evidence>
<dbReference type="SMART" id="SM00049">
    <property type="entry name" value="DEP"/>
    <property type="match status" value="1"/>
</dbReference>
<comment type="similarity">
    <text evidence="1">Belongs to the DEPDC7 family.</text>
</comment>
<dbReference type="SUPFAM" id="SSF46785">
    <property type="entry name" value="Winged helix' DNA-binding domain"/>
    <property type="match status" value="1"/>
</dbReference>
<dbReference type="InterPro" id="IPR036388">
    <property type="entry name" value="WH-like_DNA-bd_sf"/>
</dbReference>
<name>A0ABV0N701_9TELE</name>